<comment type="cofactor">
    <cofactor evidence="1 11 12">
        <name>pyridoxal 5'-phosphate</name>
        <dbReference type="ChEBI" id="CHEBI:597326"/>
    </cofactor>
</comment>
<dbReference type="NCBIfam" id="TIGR03402">
    <property type="entry name" value="FeS_nifS"/>
    <property type="match status" value="1"/>
</dbReference>
<evidence type="ECO:0000256" key="7">
    <source>
        <dbReference type="ARBA" id="ARBA00022898"/>
    </source>
</evidence>
<comment type="function">
    <text evidence="11">Master enzyme that delivers sulfur to a number of partners involved in Fe-S cluster assembly, tRNA modification or cofactor biosynthesis. Catalyzes the removal of elemental sulfur atoms from cysteine to produce alanine. Functions as a sulfur delivery protein for Fe-S cluster synthesis onto IscU, an Fe-S scaffold assembly protein, as well as other S acceptor proteins.</text>
</comment>
<evidence type="ECO:0000256" key="9">
    <source>
        <dbReference type="ARBA" id="ARBA00023014"/>
    </source>
</evidence>
<dbReference type="GO" id="GO:1990221">
    <property type="term" value="C:L-cysteine desulfurase complex"/>
    <property type="evidence" value="ECO:0007669"/>
    <property type="project" value="UniProtKB-ARBA"/>
</dbReference>
<protein>
    <recommendedName>
        <fullName evidence="11">Cysteine desulfurase IscS</fullName>
        <ecNumber evidence="11">2.8.1.7</ecNumber>
    </recommendedName>
</protein>
<dbReference type="InterPro" id="IPR010240">
    <property type="entry name" value="Cys_deSase_IscS"/>
</dbReference>
<evidence type="ECO:0000256" key="2">
    <source>
        <dbReference type="ARBA" id="ARBA00006490"/>
    </source>
</evidence>
<comment type="caution">
    <text evidence="14">The sequence shown here is derived from an EMBL/GenBank/DDBJ whole genome shotgun (WGS) entry which is preliminary data.</text>
</comment>
<dbReference type="GO" id="GO:0030170">
    <property type="term" value="F:pyridoxal phosphate binding"/>
    <property type="evidence" value="ECO:0007669"/>
    <property type="project" value="UniProtKB-UniRule"/>
</dbReference>
<evidence type="ECO:0000256" key="8">
    <source>
        <dbReference type="ARBA" id="ARBA00023004"/>
    </source>
</evidence>
<organism evidence="14 15">
    <name type="scientific">Acetomicrobium hydrogeniformans ATCC BAA-1850</name>
    <dbReference type="NCBI Taxonomy" id="592015"/>
    <lineage>
        <taxon>Bacteria</taxon>
        <taxon>Thermotogati</taxon>
        <taxon>Synergistota</taxon>
        <taxon>Synergistia</taxon>
        <taxon>Synergistales</taxon>
        <taxon>Acetomicrobiaceae</taxon>
        <taxon>Acetomicrobium</taxon>
    </lineage>
</organism>
<comment type="subcellular location">
    <subcellularLocation>
        <location evidence="11">Cytoplasm</location>
    </subcellularLocation>
</comment>
<dbReference type="SUPFAM" id="SSF53383">
    <property type="entry name" value="PLP-dependent transferases"/>
    <property type="match status" value="1"/>
</dbReference>
<dbReference type="InterPro" id="IPR000192">
    <property type="entry name" value="Aminotrans_V_dom"/>
</dbReference>
<dbReference type="STRING" id="592015.HMPREF1705_03719"/>
<dbReference type="PANTHER" id="PTHR11601">
    <property type="entry name" value="CYSTEINE DESULFURYLASE FAMILY MEMBER"/>
    <property type="match status" value="1"/>
</dbReference>
<feature type="active site" description="Cysteine persulfide intermediate" evidence="11">
    <location>
        <position position="330"/>
    </location>
</feature>
<dbReference type="eggNOG" id="COG1104">
    <property type="taxonomic scope" value="Bacteria"/>
</dbReference>
<dbReference type="PROSITE" id="PS00595">
    <property type="entry name" value="AA_TRANSFER_CLASS_5"/>
    <property type="match status" value="1"/>
</dbReference>
<evidence type="ECO:0000256" key="3">
    <source>
        <dbReference type="ARBA" id="ARBA00022490"/>
    </source>
</evidence>
<feature type="binding site" evidence="11">
    <location>
        <begin position="75"/>
        <end position="76"/>
    </location>
    <ligand>
        <name>pyridoxal 5'-phosphate</name>
        <dbReference type="ChEBI" id="CHEBI:597326"/>
    </ligand>
</feature>
<dbReference type="Proteomes" id="UP000005273">
    <property type="component" value="Unassembled WGS sequence"/>
</dbReference>
<dbReference type="NCBIfam" id="NF002806">
    <property type="entry name" value="PRK02948.1"/>
    <property type="match status" value="1"/>
</dbReference>
<dbReference type="EC" id="2.8.1.7" evidence="11"/>
<dbReference type="PANTHER" id="PTHR11601:SF34">
    <property type="entry name" value="CYSTEINE DESULFURASE"/>
    <property type="match status" value="1"/>
</dbReference>
<comment type="subunit">
    <text evidence="11">Homodimer. Forms a heterotetramer with IscU, interacts with other sulfur acceptors.</text>
</comment>
<evidence type="ECO:0000313" key="14">
    <source>
        <dbReference type="EMBL" id="KRT34549.1"/>
    </source>
</evidence>
<evidence type="ECO:0000259" key="13">
    <source>
        <dbReference type="Pfam" id="PF00266"/>
    </source>
</evidence>
<keyword evidence="3 11" id="KW-0963">Cytoplasm</keyword>
<dbReference type="GO" id="GO:0006520">
    <property type="term" value="P:amino acid metabolic process"/>
    <property type="evidence" value="ECO:0007669"/>
    <property type="project" value="InterPro"/>
</dbReference>
<keyword evidence="5 11" id="KW-0001">2Fe-2S</keyword>
<dbReference type="GO" id="GO:0046872">
    <property type="term" value="F:metal ion binding"/>
    <property type="evidence" value="ECO:0007669"/>
    <property type="project" value="UniProtKB-KW"/>
</dbReference>
<feature type="modified residue" description="N6-(pyridoxal phosphate)lysine" evidence="11">
    <location>
        <position position="206"/>
    </location>
</feature>
<comment type="caution">
    <text evidence="11">Lacks conserved residue(s) required for the propagation of feature annotation.</text>
</comment>
<dbReference type="GO" id="GO:0044571">
    <property type="term" value="P:[2Fe-2S] cluster assembly"/>
    <property type="evidence" value="ECO:0007669"/>
    <property type="project" value="UniProtKB-UniRule"/>
</dbReference>
<accession>A0A0T5XA27</accession>
<feature type="domain" description="Aminotransferase class V" evidence="13">
    <location>
        <begin position="8"/>
        <end position="371"/>
    </location>
</feature>
<evidence type="ECO:0000256" key="5">
    <source>
        <dbReference type="ARBA" id="ARBA00022714"/>
    </source>
</evidence>
<dbReference type="HAMAP" id="MF_00331">
    <property type="entry name" value="Cys_desulf_IscS"/>
    <property type="match status" value="1"/>
</dbReference>
<keyword evidence="6 11" id="KW-0479">Metal-binding</keyword>
<sequence length="392" mass="42854">MQTMNRFVYLDHSATTPVDQKVLEAMLPFFSMDFGNPNSLHAWGRKARQAVDQARDEVSRLINAEPSEIIFTGGGSEADNIAIKGVALAKKDKGRHIITSAIEHHAVLDTCKWLEKEGFDITILPVDEYGTIRPEELRKAIRPDTILVTIHFANNEIGTVQPIEQLGNICREQDVLFHTDAVQAAGHIPIDVKKLPIDLMTMAAHKMYGPKGVGALYIKKGVKIVPLIHGGGQERGLRSGTENTAGIVGFGKAAALASDRLAKGEPEKERNLRDRLIDGILEKIEDAMLTGHRTERLPFHASFCFHYIEGESLLLRLDALGIGASSGSACTSGSLEPSHVLLAIGLPHEIAHGSLRLTLGKDTSEEDIDYVLENLPKVVESLRVMSPYGKRG</sequence>
<evidence type="ECO:0000256" key="4">
    <source>
        <dbReference type="ARBA" id="ARBA00022679"/>
    </source>
</evidence>
<dbReference type="InterPro" id="IPR017772">
    <property type="entry name" value="Cys_deSase_NifS_bac/arc"/>
</dbReference>
<evidence type="ECO:0000256" key="6">
    <source>
        <dbReference type="ARBA" id="ARBA00022723"/>
    </source>
</evidence>
<dbReference type="Gene3D" id="3.90.1150.10">
    <property type="entry name" value="Aspartate Aminotransferase, domain 1"/>
    <property type="match status" value="1"/>
</dbReference>
<dbReference type="InterPro" id="IPR015424">
    <property type="entry name" value="PyrdxlP-dep_Trfase"/>
</dbReference>
<feature type="binding site" description="via persulfide group" evidence="11">
    <location>
        <position position="330"/>
    </location>
    <ligand>
        <name>[2Fe-2S] cluster</name>
        <dbReference type="ChEBI" id="CHEBI:190135"/>
        <note>ligand shared with IscU</note>
    </ligand>
</feature>
<evidence type="ECO:0000256" key="12">
    <source>
        <dbReference type="RuleBase" id="RU004504"/>
    </source>
</evidence>
<dbReference type="GO" id="GO:0051537">
    <property type="term" value="F:2 iron, 2 sulfur cluster binding"/>
    <property type="evidence" value="ECO:0007669"/>
    <property type="project" value="UniProtKB-UniRule"/>
</dbReference>
<keyword evidence="9 11" id="KW-0411">Iron-sulfur</keyword>
<comment type="similarity">
    <text evidence="2 11">Belongs to the class-V pyridoxal-phosphate-dependent aminotransferase family. NifS/IscS subfamily.</text>
</comment>
<feature type="binding site" evidence="11">
    <location>
        <position position="183"/>
    </location>
    <ligand>
        <name>pyridoxal 5'-phosphate</name>
        <dbReference type="ChEBI" id="CHEBI:597326"/>
    </ligand>
</feature>
<keyword evidence="7 11" id="KW-0663">Pyridoxal phosphate</keyword>
<dbReference type="AlphaFoldDB" id="A0A0T5XA27"/>
<dbReference type="GO" id="GO:0031071">
    <property type="term" value="F:cysteine desulfurase activity"/>
    <property type="evidence" value="ECO:0007669"/>
    <property type="project" value="UniProtKB-UniRule"/>
</dbReference>
<proteinExistence type="inferred from homology"/>
<dbReference type="UniPathway" id="UPA00266"/>
<dbReference type="PIRSF" id="PIRSF005572">
    <property type="entry name" value="NifS"/>
    <property type="match status" value="1"/>
</dbReference>
<keyword evidence="15" id="KW-1185">Reference proteome</keyword>
<evidence type="ECO:0000256" key="10">
    <source>
        <dbReference type="ARBA" id="ARBA00050776"/>
    </source>
</evidence>
<reference evidence="15" key="1">
    <citation type="submission" date="2012-09" db="EMBL/GenBank/DDBJ databases">
        <authorList>
            <person name="Weinstock G."/>
            <person name="Sodergren E."/>
            <person name="Clifton S."/>
            <person name="Fulton L."/>
            <person name="Fulton B."/>
            <person name="Courtney L."/>
            <person name="Fronick C."/>
            <person name="Harrison M."/>
            <person name="Strong C."/>
            <person name="Farmer C."/>
            <person name="Delehaunty K."/>
            <person name="Markovic C."/>
            <person name="Hall O."/>
            <person name="Minx P."/>
            <person name="Tomlinson C."/>
            <person name="Mitreva M."/>
            <person name="Nelson J."/>
            <person name="Hou S."/>
            <person name="Wollam A."/>
            <person name="Pepin K.H."/>
            <person name="Johnson M."/>
            <person name="Bhonagiri V."/>
            <person name="Nash W.E."/>
            <person name="Suruliraj S."/>
            <person name="Warren W."/>
            <person name="Chinwalla A."/>
            <person name="Mardis E.R."/>
            <person name="Wilson R.K."/>
        </authorList>
    </citation>
    <scope>NUCLEOTIDE SEQUENCE [LARGE SCALE GENOMIC DNA]</scope>
    <source>
        <strain evidence="15">OS1</strain>
    </source>
</reference>
<feature type="binding site" evidence="11">
    <location>
        <position position="155"/>
    </location>
    <ligand>
        <name>pyridoxal 5'-phosphate</name>
        <dbReference type="ChEBI" id="CHEBI:597326"/>
    </ligand>
</feature>
<dbReference type="EMBL" id="ACJX03000001">
    <property type="protein sequence ID" value="KRT34549.1"/>
    <property type="molecule type" value="Genomic_DNA"/>
</dbReference>
<dbReference type="InterPro" id="IPR015422">
    <property type="entry name" value="PyrdxlP-dep_Trfase_small"/>
</dbReference>
<evidence type="ECO:0000313" key="15">
    <source>
        <dbReference type="Proteomes" id="UP000005273"/>
    </source>
</evidence>
<keyword evidence="4 11" id="KW-0808">Transferase</keyword>
<name>A0A0T5XA27_9BACT</name>
<dbReference type="FunFam" id="3.40.640.10:FF:000003">
    <property type="entry name" value="Cysteine desulfurase IscS"/>
    <property type="match status" value="1"/>
</dbReference>
<dbReference type="Gene3D" id="3.40.640.10">
    <property type="entry name" value="Type I PLP-dependent aspartate aminotransferase-like (Major domain)"/>
    <property type="match status" value="1"/>
</dbReference>
<gene>
    <name evidence="11" type="primary">iscS</name>
    <name evidence="14" type="ORF">HMPREF1705_03719</name>
</gene>
<evidence type="ECO:0000256" key="11">
    <source>
        <dbReference type="HAMAP-Rule" id="MF_00331"/>
    </source>
</evidence>
<dbReference type="InterPro" id="IPR016454">
    <property type="entry name" value="Cysteine_dSase"/>
</dbReference>
<dbReference type="InterPro" id="IPR015421">
    <property type="entry name" value="PyrdxlP-dep_Trfase_major"/>
</dbReference>
<feature type="binding site" evidence="11">
    <location>
        <position position="241"/>
    </location>
    <ligand>
        <name>pyridoxal 5'-phosphate</name>
        <dbReference type="ChEBI" id="CHEBI:597326"/>
    </ligand>
</feature>
<keyword evidence="8 11" id="KW-0408">Iron</keyword>
<dbReference type="Pfam" id="PF00266">
    <property type="entry name" value="Aminotran_5"/>
    <property type="match status" value="1"/>
</dbReference>
<comment type="catalytic activity">
    <reaction evidence="10 11">
        <text>(sulfur carrier)-H + L-cysteine = (sulfur carrier)-SH + L-alanine</text>
        <dbReference type="Rhea" id="RHEA:43892"/>
        <dbReference type="Rhea" id="RHEA-COMP:14737"/>
        <dbReference type="Rhea" id="RHEA-COMP:14739"/>
        <dbReference type="ChEBI" id="CHEBI:29917"/>
        <dbReference type="ChEBI" id="CHEBI:35235"/>
        <dbReference type="ChEBI" id="CHEBI:57972"/>
        <dbReference type="ChEBI" id="CHEBI:64428"/>
        <dbReference type="EC" id="2.8.1.7"/>
    </reaction>
</comment>
<dbReference type="InterPro" id="IPR020578">
    <property type="entry name" value="Aminotrans_V_PyrdxlP_BS"/>
</dbReference>
<evidence type="ECO:0000256" key="1">
    <source>
        <dbReference type="ARBA" id="ARBA00001933"/>
    </source>
</evidence>
<comment type="pathway">
    <text evidence="11">Cofactor biosynthesis; iron-sulfur cluster biosynthesis.</text>
</comment>